<feature type="region of interest" description="Disordered" evidence="1">
    <location>
        <begin position="653"/>
        <end position="675"/>
    </location>
</feature>
<dbReference type="InterPro" id="IPR013783">
    <property type="entry name" value="Ig-like_fold"/>
</dbReference>
<dbReference type="PANTHER" id="PTHR11200:SF300">
    <property type="entry name" value="TYPE II INOSITOL 1,4,5-TRISPHOSPHATE 5-PHOSPHATASE"/>
    <property type="match status" value="1"/>
</dbReference>
<dbReference type="SUPFAM" id="SSF56219">
    <property type="entry name" value="DNase I-like"/>
    <property type="match status" value="1"/>
</dbReference>
<feature type="region of interest" description="Disordered" evidence="1">
    <location>
        <begin position="968"/>
        <end position="1002"/>
    </location>
</feature>
<feature type="region of interest" description="Disordered" evidence="1">
    <location>
        <begin position="1023"/>
        <end position="1044"/>
    </location>
</feature>
<dbReference type="Proteomes" id="UP000184188">
    <property type="component" value="Unassembled WGS sequence"/>
</dbReference>
<dbReference type="Gene3D" id="3.60.10.10">
    <property type="entry name" value="Endonuclease/exonuclease/phosphatase"/>
    <property type="match status" value="1"/>
</dbReference>
<dbReference type="InterPro" id="IPR046985">
    <property type="entry name" value="IP5"/>
</dbReference>
<dbReference type="AlphaFoldDB" id="A0A1L9SLZ0"/>
<dbReference type="RefSeq" id="XP_022582769.1">
    <property type="nucleotide sequence ID" value="XM_022725634.1"/>
</dbReference>
<feature type="compositionally biased region" description="Acidic residues" evidence="1">
    <location>
        <begin position="494"/>
        <end position="506"/>
    </location>
</feature>
<feature type="region of interest" description="Disordered" evidence="1">
    <location>
        <begin position="480"/>
        <end position="512"/>
    </location>
</feature>
<evidence type="ECO:0000313" key="4">
    <source>
        <dbReference type="Proteomes" id="UP000184188"/>
    </source>
</evidence>
<protein>
    <recommendedName>
        <fullName evidence="2">Inositol polyphosphate-related phosphatase domain-containing protein</fullName>
    </recommendedName>
</protein>
<dbReference type="GO" id="GO:0046856">
    <property type="term" value="P:phosphatidylinositol dephosphorylation"/>
    <property type="evidence" value="ECO:0007669"/>
    <property type="project" value="InterPro"/>
</dbReference>
<dbReference type="GO" id="GO:0004439">
    <property type="term" value="F:phosphatidylinositol-4,5-bisphosphate 5-phosphatase activity"/>
    <property type="evidence" value="ECO:0007669"/>
    <property type="project" value="TreeGrafter"/>
</dbReference>
<dbReference type="OrthoDB" id="7862313at2759"/>
<sequence>MVESGDGSSAGEERRRRSSVTDLSSLFGAVKARKAEFIRQRSIRVKVGTWNVAAISGTERDVGKWFVEGEGISRRLSGLKDISGRRATIIPGGGEGEREEEGRGRQQDSVQSEGSSDRRPQIDLYVLGLQEIVDVSSPAEALRPYVDPAPSGRWKAAVQEALPLGYQLVAEAQLVGLLLLIYAAPSVVPDITSVSSTSVGTGLLGYMGNKGATATRMVLGETTGLIFINSHLAAGSDKTSLERRNWDAGQIVSRTKFERISPERDLMETACDLIGDEDFGFWFGDLNYRLEDIPGDDVRRVLARHAENEYDRTCEPVPKTDDQEETADTPHAVVQKKQKENGRLSSSDLDGIPDPVSDHEIEPHNDPASLQTTISSLLPHDQLRIQQKHGKAFHEGWREGEIRFLPTYKYDVGSVAIFDSSEKHRGPSWCDRILYRTHQDRLDYERRMRESAEANKRDEEMKARGLDKAAADDNVLFEYDPATDGADSISDYDPSADGDGMGDQEDSGSQTAPANESIRLEYYVSHQGILSSDHKPINAEFTLTFDAVVPDLKAKVHEEVVRELDKAENEARPALTLVIDVPSHEVKAAREGGRKRRGSLDEIDLGDVPFAVPITRSMTVANTGSVPATFSFAERPTTDSALSSPSWLTTRVERAHGDDSPGKHEKHGGPADEHTLLPGEVANVEVTACIRDMNHVRLLNSGRLKLEEILVLRVTRGRDHFIPLHGQWLPTCFGRSLDELTRIPEAGARSLVATITAATTDGKDPLSGEEGPEASRLSAPRELFRLTEAISEMTERAVAEWDMIKGGGGSAADIDEVPPWMMEPYGTGWPFKPETWTLRNENERAPLLAAVRNALDTNKSVTAVFPPEVPSLHRLEILCETLEAFLPSLSDGVVTASVWQEMDRQIIDREKSKTPPRSWEESQAWVLENLAYSPAHSVSFTFVTFMLARIANEIAPVAPAALRSSSSYNATTTHQPSSSLSSTPTTTTTSSSSSSSDRRVSFPTPASTAAFIVGGSFRRKSQAVQSSSSSSSADSSTSTPNENPVMLRRQAIELAFGSLFAGMLISSDVPVPSKEKDRRALDERKRSIIEPFLKTVGVDSQGPSGGN</sequence>
<dbReference type="InterPro" id="IPR036691">
    <property type="entry name" value="Endo/exonu/phosph_ase_sf"/>
</dbReference>
<feature type="compositionally biased region" description="Basic and acidic residues" evidence="1">
    <location>
        <begin position="312"/>
        <end position="321"/>
    </location>
</feature>
<dbReference type="PANTHER" id="PTHR11200">
    <property type="entry name" value="INOSITOL 5-PHOSPHATASE"/>
    <property type="match status" value="1"/>
</dbReference>
<evidence type="ECO:0000256" key="1">
    <source>
        <dbReference type="SAM" id="MobiDB-lite"/>
    </source>
</evidence>
<accession>A0A1L9SLZ0</accession>
<dbReference type="EMBL" id="KV878339">
    <property type="protein sequence ID" value="OJJ48259.1"/>
    <property type="molecule type" value="Genomic_DNA"/>
</dbReference>
<dbReference type="STRING" id="1073090.A0A1L9SLZ0"/>
<organism evidence="3 4">
    <name type="scientific">Penicilliopsis zonata CBS 506.65</name>
    <dbReference type="NCBI Taxonomy" id="1073090"/>
    <lineage>
        <taxon>Eukaryota</taxon>
        <taxon>Fungi</taxon>
        <taxon>Dikarya</taxon>
        <taxon>Ascomycota</taxon>
        <taxon>Pezizomycotina</taxon>
        <taxon>Eurotiomycetes</taxon>
        <taxon>Eurotiomycetidae</taxon>
        <taxon>Eurotiales</taxon>
        <taxon>Aspergillaceae</taxon>
        <taxon>Penicilliopsis</taxon>
    </lineage>
</organism>
<dbReference type="InterPro" id="IPR048869">
    <property type="entry name" value="OCRL-1_2_ASH"/>
</dbReference>
<feature type="compositionally biased region" description="Low complexity" evidence="1">
    <location>
        <begin position="971"/>
        <end position="995"/>
    </location>
</feature>
<dbReference type="Pfam" id="PF21310">
    <property type="entry name" value="OCRL-like_ASH"/>
    <property type="match status" value="1"/>
</dbReference>
<evidence type="ECO:0000313" key="3">
    <source>
        <dbReference type="EMBL" id="OJJ48259.1"/>
    </source>
</evidence>
<feature type="compositionally biased region" description="Low complexity" evidence="1">
    <location>
        <begin position="1023"/>
        <end position="1039"/>
    </location>
</feature>
<feature type="region of interest" description="Disordered" evidence="1">
    <location>
        <begin position="86"/>
        <end position="118"/>
    </location>
</feature>
<dbReference type="VEuPathDB" id="FungiDB:ASPZODRAFT_150531"/>
<dbReference type="GeneID" id="34612099"/>
<dbReference type="InterPro" id="IPR000300">
    <property type="entry name" value="IPPc"/>
</dbReference>
<feature type="region of interest" description="Disordered" evidence="1">
    <location>
        <begin position="312"/>
        <end position="366"/>
    </location>
</feature>
<feature type="compositionally biased region" description="Basic and acidic residues" evidence="1">
    <location>
        <begin position="356"/>
        <end position="365"/>
    </location>
</feature>
<keyword evidence="4" id="KW-1185">Reference proteome</keyword>
<proteinExistence type="predicted"/>
<name>A0A1L9SLZ0_9EURO</name>
<feature type="domain" description="Inositol polyphosphate-related phosphatase" evidence="2">
    <location>
        <begin position="41"/>
        <end position="458"/>
    </location>
</feature>
<dbReference type="Gene3D" id="2.60.40.10">
    <property type="entry name" value="Immunoglobulins"/>
    <property type="match status" value="1"/>
</dbReference>
<gene>
    <name evidence="3" type="ORF">ASPZODRAFT_150531</name>
</gene>
<dbReference type="SMART" id="SM00128">
    <property type="entry name" value="IPPc"/>
    <property type="match status" value="1"/>
</dbReference>
<evidence type="ECO:0000259" key="2">
    <source>
        <dbReference type="SMART" id="SM00128"/>
    </source>
</evidence>
<dbReference type="Pfam" id="PF22669">
    <property type="entry name" value="Exo_endo_phos2"/>
    <property type="match status" value="2"/>
</dbReference>
<reference evidence="4" key="1">
    <citation type="journal article" date="2017" name="Genome Biol.">
        <title>Comparative genomics reveals high biological diversity and specific adaptations in the industrially and medically important fungal genus Aspergillus.</title>
        <authorList>
            <person name="de Vries R.P."/>
            <person name="Riley R."/>
            <person name="Wiebenga A."/>
            <person name="Aguilar-Osorio G."/>
            <person name="Amillis S."/>
            <person name="Uchima C.A."/>
            <person name="Anderluh G."/>
            <person name="Asadollahi M."/>
            <person name="Askin M."/>
            <person name="Barry K."/>
            <person name="Battaglia E."/>
            <person name="Bayram O."/>
            <person name="Benocci T."/>
            <person name="Braus-Stromeyer S.A."/>
            <person name="Caldana C."/>
            <person name="Canovas D."/>
            <person name="Cerqueira G.C."/>
            <person name="Chen F."/>
            <person name="Chen W."/>
            <person name="Choi C."/>
            <person name="Clum A."/>
            <person name="Dos Santos R.A."/>
            <person name="Damasio A.R."/>
            <person name="Diallinas G."/>
            <person name="Emri T."/>
            <person name="Fekete E."/>
            <person name="Flipphi M."/>
            <person name="Freyberg S."/>
            <person name="Gallo A."/>
            <person name="Gournas C."/>
            <person name="Habgood R."/>
            <person name="Hainaut M."/>
            <person name="Harispe M.L."/>
            <person name="Henrissat B."/>
            <person name="Hilden K.S."/>
            <person name="Hope R."/>
            <person name="Hossain A."/>
            <person name="Karabika E."/>
            <person name="Karaffa L."/>
            <person name="Karanyi Z."/>
            <person name="Krasevec N."/>
            <person name="Kuo A."/>
            <person name="Kusch H."/>
            <person name="LaButti K."/>
            <person name="Lagendijk E.L."/>
            <person name="Lapidus A."/>
            <person name="Levasseur A."/>
            <person name="Lindquist E."/>
            <person name="Lipzen A."/>
            <person name="Logrieco A.F."/>
            <person name="MacCabe A."/>
            <person name="Maekelae M.R."/>
            <person name="Malavazi I."/>
            <person name="Melin P."/>
            <person name="Meyer V."/>
            <person name="Mielnichuk N."/>
            <person name="Miskei M."/>
            <person name="Molnar A.P."/>
            <person name="Mule G."/>
            <person name="Ngan C.Y."/>
            <person name="Orejas M."/>
            <person name="Orosz E."/>
            <person name="Ouedraogo J.P."/>
            <person name="Overkamp K.M."/>
            <person name="Park H.-S."/>
            <person name="Perrone G."/>
            <person name="Piumi F."/>
            <person name="Punt P.J."/>
            <person name="Ram A.F."/>
            <person name="Ramon A."/>
            <person name="Rauscher S."/>
            <person name="Record E."/>
            <person name="Riano-Pachon D.M."/>
            <person name="Robert V."/>
            <person name="Roehrig J."/>
            <person name="Ruller R."/>
            <person name="Salamov A."/>
            <person name="Salih N.S."/>
            <person name="Samson R.A."/>
            <person name="Sandor E."/>
            <person name="Sanguinetti M."/>
            <person name="Schuetze T."/>
            <person name="Sepcic K."/>
            <person name="Shelest E."/>
            <person name="Sherlock G."/>
            <person name="Sophianopoulou V."/>
            <person name="Squina F.M."/>
            <person name="Sun H."/>
            <person name="Susca A."/>
            <person name="Todd R.B."/>
            <person name="Tsang A."/>
            <person name="Unkles S.E."/>
            <person name="van de Wiele N."/>
            <person name="van Rossen-Uffink D."/>
            <person name="Oliveira J.V."/>
            <person name="Vesth T.C."/>
            <person name="Visser J."/>
            <person name="Yu J.-H."/>
            <person name="Zhou M."/>
            <person name="Andersen M.R."/>
            <person name="Archer D.B."/>
            <person name="Baker S.E."/>
            <person name="Benoit I."/>
            <person name="Brakhage A.A."/>
            <person name="Braus G.H."/>
            <person name="Fischer R."/>
            <person name="Frisvad J.C."/>
            <person name="Goldman G.H."/>
            <person name="Houbraken J."/>
            <person name="Oakley B."/>
            <person name="Pocsi I."/>
            <person name="Scazzocchio C."/>
            <person name="Seiboth B."/>
            <person name="vanKuyk P.A."/>
            <person name="Wortman J."/>
            <person name="Dyer P.S."/>
            <person name="Grigoriev I.V."/>
        </authorList>
    </citation>
    <scope>NUCLEOTIDE SEQUENCE [LARGE SCALE GENOMIC DNA]</scope>
    <source>
        <strain evidence="4">CBS 506.65</strain>
    </source>
</reference>